<dbReference type="EMBL" id="CP023564">
    <property type="protein sequence ID" value="ATG53367.1"/>
    <property type="molecule type" value="Genomic_DNA"/>
</dbReference>
<dbReference type="SUPFAM" id="SSF46785">
    <property type="entry name" value="Winged helix' DNA-binding domain"/>
    <property type="match status" value="1"/>
</dbReference>
<dbReference type="SUPFAM" id="SSF100950">
    <property type="entry name" value="NagB/RpiA/CoA transferase-like"/>
    <property type="match status" value="1"/>
</dbReference>
<sequence length="252" mass="26411">MQRSLRAKLIIQSLRTSGKLTVDQLARLTGASAVTIRRDLAVLEAHGALRRVPGGATRAVRSEEEIPYSLRLTDDVARKAALARAACTLIEDSDTVIIDNGTTCHAAAVELVGRPITAVCLSLHSAMVLGSSPGPRVNIPGGPLVQDTLAMMSGPAIDYLRGVSADVLLLGACAVSPRRGLLADHPEDAALKAAAIESSTRRVLLATAEKLSHASSFRFGAVEDLTHLVTTDDAPDTILGPFRDAGVEVLTV</sequence>
<dbReference type="InterPro" id="IPR001034">
    <property type="entry name" value="DeoR_HTH"/>
</dbReference>
<dbReference type="PROSITE" id="PS51000">
    <property type="entry name" value="HTH_DEOR_2"/>
    <property type="match status" value="1"/>
</dbReference>
<gene>
    <name evidence="8" type="ORF">CFK41_00185</name>
</gene>
<evidence type="ECO:0000256" key="5">
    <source>
        <dbReference type="ARBA" id="ARBA00023163"/>
    </source>
</evidence>
<organism evidence="8 9">
    <name type="scientific">Brachybacterium ginsengisoli</name>
    <dbReference type="NCBI Taxonomy" id="1331682"/>
    <lineage>
        <taxon>Bacteria</taxon>
        <taxon>Bacillati</taxon>
        <taxon>Actinomycetota</taxon>
        <taxon>Actinomycetes</taxon>
        <taxon>Micrococcales</taxon>
        <taxon>Dermabacteraceae</taxon>
        <taxon>Brachybacterium</taxon>
    </lineage>
</organism>
<evidence type="ECO:0000256" key="4">
    <source>
        <dbReference type="ARBA" id="ARBA00023125"/>
    </source>
</evidence>
<keyword evidence="4" id="KW-0238">DNA-binding</keyword>
<dbReference type="InterPro" id="IPR036390">
    <property type="entry name" value="WH_DNA-bd_sf"/>
</dbReference>
<dbReference type="InterPro" id="IPR014036">
    <property type="entry name" value="DeoR-like_C"/>
</dbReference>
<dbReference type="Proteomes" id="UP000217889">
    <property type="component" value="Chromosome"/>
</dbReference>
<evidence type="ECO:0000256" key="3">
    <source>
        <dbReference type="ARBA" id="ARBA00023015"/>
    </source>
</evidence>
<feature type="domain" description="HTH deoR-type" evidence="7">
    <location>
        <begin position="3"/>
        <end position="58"/>
    </location>
</feature>
<dbReference type="SMART" id="SM01134">
    <property type="entry name" value="DeoRC"/>
    <property type="match status" value="1"/>
</dbReference>
<dbReference type="InterPro" id="IPR036388">
    <property type="entry name" value="WH-like_DNA-bd_sf"/>
</dbReference>
<dbReference type="PANTHER" id="PTHR30363:SF4">
    <property type="entry name" value="GLYCEROL-3-PHOSPHATE REGULON REPRESSOR"/>
    <property type="match status" value="1"/>
</dbReference>
<accession>A0A291GT25</accession>
<proteinExistence type="predicted"/>
<dbReference type="PANTHER" id="PTHR30363">
    <property type="entry name" value="HTH-TYPE TRANSCRIPTIONAL REGULATOR SRLR-RELATED"/>
    <property type="match status" value="1"/>
</dbReference>
<dbReference type="KEGG" id="bgg:CFK41_00185"/>
<dbReference type="Gene3D" id="1.10.10.10">
    <property type="entry name" value="Winged helix-like DNA-binding domain superfamily/Winged helix DNA-binding domain"/>
    <property type="match status" value="1"/>
</dbReference>
<dbReference type="Pfam" id="PF08220">
    <property type="entry name" value="HTH_DeoR"/>
    <property type="match status" value="1"/>
</dbReference>
<evidence type="ECO:0000259" key="7">
    <source>
        <dbReference type="PROSITE" id="PS51000"/>
    </source>
</evidence>
<dbReference type="GO" id="GO:0003677">
    <property type="term" value="F:DNA binding"/>
    <property type="evidence" value="ECO:0007669"/>
    <property type="project" value="UniProtKB-KW"/>
</dbReference>
<evidence type="ECO:0000256" key="1">
    <source>
        <dbReference type="ARBA" id="ARBA00021390"/>
    </source>
</evidence>
<evidence type="ECO:0000256" key="2">
    <source>
        <dbReference type="ARBA" id="ARBA00022491"/>
    </source>
</evidence>
<dbReference type="AlphaFoldDB" id="A0A291GT25"/>
<dbReference type="GO" id="GO:0003700">
    <property type="term" value="F:DNA-binding transcription factor activity"/>
    <property type="evidence" value="ECO:0007669"/>
    <property type="project" value="InterPro"/>
</dbReference>
<evidence type="ECO:0000313" key="8">
    <source>
        <dbReference type="EMBL" id="ATG53367.1"/>
    </source>
</evidence>
<keyword evidence="5" id="KW-0804">Transcription</keyword>
<dbReference type="SMART" id="SM00420">
    <property type="entry name" value="HTH_DEOR"/>
    <property type="match status" value="1"/>
</dbReference>
<dbReference type="InterPro" id="IPR037171">
    <property type="entry name" value="NagB/RpiA_transferase-like"/>
</dbReference>
<keyword evidence="2" id="KW-0678">Repressor</keyword>
<dbReference type="InterPro" id="IPR050313">
    <property type="entry name" value="Carb_Metab_HTH_regulators"/>
</dbReference>
<dbReference type="PROSITE" id="PS00894">
    <property type="entry name" value="HTH_DEOR_1"/>
    <property type="match status" value="1"/>
</dbReference>
<reference evidence="8 9" key="1">
    <citation type="journal article" date="2014" name="Int. J. Syst. Evol. Microbiol.">
        <title>Brachybacterium ginsengisoli sp. nov., isolated from soil of a ginseng field.</title>
        <authorList>
            <person name="Hoang V.A."/>
            <person name="Kim Y.J."/>
            <person name="Nguyen N.L."/>
            <person name="Yang D.C."/>
        </authorList>
    </citation>
    <scope>NUCLEOTIDE SEQUENCE [LARGE SCALE GENOMIC DNA]</scope>
    <source>
        <strain evidence="8 9">DCY80</strain>
    </source>
</reference>
<name>A0A291GT25_9MICO</name>
<evidence type="ECO:0000256" key="6">
    <source>
        <dbReference type="ARBA" id="ARBA00024937"/>
    </source>
</evidence>
<evidence type="ECO:0000313" key="9">
    <source>
        <dbReference type="Proteomes" id="UP000217889"/>
    </source>
</evidence>
<dbReference type="InterPro" id="IPR018356">
    <property type="entry name" value="Tscrpt_reg_HTH_DeoR_CS"/>
</dbReference>
<keyword evidence="9" id="KW-1185">Reference proteome</keyword>
<protein>
    <recommendedName>
        <fullName evidence="1">Lactose phosphotransferase system repressor</fullName>
    </recommendedName>
</protein>
<keyword evidence="3" id="KW-0805">Transcription regulation</keyword>
<dbReference type="Pfam" id="PF00455">
    <property type="entry name" value="DeoRC"/>
    <property type="match status" value="1"/>
</dbReference>
<comment type="function">
    <text evidence="6">Repressor of the lactose catabolism operon. Galactose-6-phosphate is the inducer.</text>
</comment>
<dbReference type="OrthoDB" id="7688673at2"/>